<accession>A0A218P333</accession>
<organism evidence="2 3">
    <name type="scientific">Thermococcus celer Vu 13 = JCM 8558</name>
    <dbReference type="NCBI Taxonomy" id="1293037"/>
    <lineage>
        <taxon>Archaea</taxon>
        <taxon>Methanobacteriati</taxon>
        <taxon>Methanobacteriota</taxon>
        <taxon>Thermococci</taxon>
        <taxon>Thermococcales</taxon>
        <taxon>Thermococcaceae</taxon>
        <taxon>Thermococcus</taxon>
    </lineage>
</organism>
<protein>
    <submittedName>
        <fullName evidence="2">Uncharacterized protein</fullName>
    </submittedName>
</protein>
<keyword evidence="1" id="KW-0812">Transmembrane</keyword>
<dbReference type="Proteomes" id="UP000197156">
    <property type="component" value="Chromosome"/>
</dbReference>
<evidence type="ECO:0000256" key="1">
    <source>
        <dbReference type="SAM" id="Phobius"/>
    </source>
</evidence>
<gene>
    <name evidence="2" type="ORF">A3L02_07080</name>
</gene>
<keyword evidence="1" id="KW-0472">Membrane</keyword>
<dbReference type="AlphaFoldDB" id="A0A218P333"/>
<feature type="transmembrane region" description="Helical" evidence="1">
    <location>
        <begin position="12"/>
        <end position="32"/>
    </location>
</feature>
<keyword evidence="1" id="KW-1133">Transmembrane helix</keyword>
<dbReference type="EMBL" id="CP014854">
    <property type="protein sequence ID" value="ASI99334.1"/>
    <property type="molecule type" value="Genomic_DNA"/>
</dbReference>
<proteinExistence type="predicted"/>
<evidence type="ECO:0000313" key="3">
    <source>
        <dbReference type="Proteomes" id="UP000197156"/>
    </source>
</evidence>
<feature type="transmembrane region" description="Helical" evidence="1">
    <location>
        <begin position="38"/>
        <end position="60"/>
    </location>
</feature>
<dbReference type="KEGG" id="tce:A3L02_07080"/>
<evidence type="ECO:0000313" key="2">
    <source>
        <dbReference type="EMBL" id="ASI99334.1"/>
    </source>
</evidence>
<sequence>MKYSTKDNDWHLIKAAGIIYFLVFILSLLIYWDRPVPYIRPIWYFISLSILAAIVSIQILSIKNYKSKKILVLLEAYFISV</sequence>
<keyword evidence="3" id="KW-1185">Reference proteome</keyword>
<name>A0A218P333_THECE</name>
<reference evidence="2 3" key="1">
    <citation type="submission" date="2016-03" db="EMBL/GenBank/DDBJ databases">
        <title>Complete genome sequence of Thermococcus celer.</title>
        <authorList>
            <person name="Oger P.M."/>
        </authorList>
    </citation>
    <scope>NUCLEOTIDE SEQUENCE [LARGE SCALE GENOMIC DNA]</scope>
    <source>
        <strain evidence="2 3">Vu 13</strain>
    </source>
</reference>